<reference evidence="1 2" key="1">
    <citation type="submission" date="2018-08" db="EMBL/GenBank/DDBJ databases">
        <title>A genome reference for cultivated species of the human gut microbiota.</title>
        <authorList>
            <person name="Zou Y."/>
            <person name="Xue W."/>
            <person name="Luo G."/>
        </authorList>
    </citation>
    <scope>NUCLEOTIDE SEQUENCE [LARGE SCALE GENOMIC DNA]</scope>
    <source>
        <strain evidence="1 2">AF14-27</strain>
    </source>
</reference>
<protein>
    <submittedName>
        <fullName evidence="1">Uncharacterized protein</fullName>
    </submittedName>
</protein>
<evidence type="ECO:0000313" key="2">
    <source>
        <dbReference type="Proteomes" id="UP000284366"/>
    </source>
</evidence>
<evidence type="ECO:0000313" key="1">
    <source>
        <dbReference type="EMBL" id="RGV54887.1"/>
    </source>
</evidence>
<sequence length="70" mass="7774">MNIGLSKLKPERLLFPSPGQRPGILQMINIAPCKGKILVYESFALTGRKTQRAFYTRGVTPGLEIKGFQP</sequence>
<dbReference type="AlphaFoldDB" id="A0A412YBL5"/>
<accession>A0A412YBL5</accession>
<gene>
    <name evidence="1" type="ORF">DWW09_07845</name>
</gene>
<comment type="caution">
    <text evidence="1">The sequence shown here is derived from an EMBL/GenBank/DDBJ whole genome shotgun (WGS) entry which is preliminary data.</text>
</comment>
<organism evidence="1 2">
    <name type="scientific">Bacteroides clarus</name>
    <dbReference type="NCBI Taxonomy" id="626929"/>
    <lineage>
        <taxon>Bacteria</taxon>
        <taxon>Pseudomonadati</taxon>
        <taxon>Bacteroidota</taxon>
        <taxon>Bacteroidia</taxon>
        <taxon>Bacteroidales</taxon>
        <taxon>Bacteroidaceae</taxon>
        <taxon>Bacteroides</taxon>
    </lineage>
</organism>
<dbReference type="EMBL" id="QRZG01000011">
    <property type="protein sequence ID" value="RGV54887.1"/>
    <property type="molecule type" value="Genomic_DNA"/>
</dbReference>
<name>A0A412YBL5_9BACE</name>
<dbReference type="Proteomes" id="UP000284366">
    <property type="component" value="Unassembled WGS sequence"/>
</dbReference>
<proteinExistence type="predicted"/>